<evidence type="ECO:0000313" key="2">
    <source>
        <dbReference type="Proteomes" id="UP000185568"/>
    </source>
</evidence>
<sequence>MNERYSAKEAAAALEISPATLGKYVMALEGAGFRFETGKRNARLFDEKELATLRRMMDTAASENMPPGQAANMMGQNAFLSIIDSRLCALEEQQTALLKLHAELDEKIARLPVPQRIPDYSPPPFLSFPLRKAGFLRFLSK</sequence>
<reference evidence="1 2" key="1">
    <citation type="submission" date="2016-12" db="EMBL/GenBank/DDBJ databases">
        <title>Domibacillus antri genome sequencing.</title>
        <authorList>
            <person name="Verma A."/>
            <person name="Krishnamurthi S."/>
        </authorList>
    </citation>
    <scope>NUCLEOTIDE SEQUENCE [LARGE SCALE GENOMIC DNA]</scope>
    <source>
        <strain evidence="1 2">XD80</strain>
    </source>
</reference>
<accession>A0A1Q8Q3Z1</accession>
<protein>
    <recommendedName>
        <fullName evidence="3">HTH merR-type domain-containing protein</fullName>
    </recommendedName>
</protein>
<dbReference type="STRING" id="1714264.BTO30_11640"/>
<keyword evidence="2" id="KW-1185">Reference proteome</keyword>
<evidence type="ECO:0008006" key="3">
    <source>
        <dbReference type="Google" id="ProtNLM"/>
    </source>
</evidence>
<dbReference type="EMBL" id="MSDU01000025">
    <property type="protein sequence ID" value="OLN22064.1"/>
    <property type="molecule type" value="Genomic_DNA"/>
</dbReference>
<proteinExistence type="predicted"/>
<comment type="caution">
    <text evidence="1">The sequence shown here is derived from an EMBL/GenBank/DDBJ whole genome shotgun (WGS) entry which is preliminary data.</text>
</comment>
<dbReference type="Proteomes" id="UP000185568">
    <property type="component" value="Unassembled WGS sequence"/>
</dbReference>
<dbReference type="OrthoDB" id="2467384at2"/>
<gene>
    <name evidence="1" type="ORF">BTO30_11640</name>
</gene>
<dbReference type="InterPro" id="IPR009061">
    <property type="entry name" value="DNA-bd_dom_put_sf"/>
</dbReference>
<dbReference type="SUPFAM" id="SSF46955">
    <property type="entry name" value="Putative DNA-binding domain"/>
    <property type="match status" value="1"/>
</dbReference>
<organism evidence="1 2">
    <name type="scientific">Domibacillus antri</name>
    <dbReference type="NCBI Taxonomy" id="1714264"/>
    <lineage>
        <taxon>Bacteria</taxon>
        <taxon>Bacillati</taxon>
        <taxon>Bacillota</taxon>
        <taxon>Bacilli</taxon>
        <taxon>Bacillales</taxon>
        <taxon>Bacillaceae</taxon>
        <taxon>Domibacillus</taxon>
    </lineage>
</organism>
<dbReference type="RefSeq" id="WP_075398906.1">
    <property type="nucleotide sequence ID" value="NZ_MSDU01000025.1"/>
</dbReference>
<evidence type="ECO:0000313" key="1">
    <source>
        <dbReference type="EMBL" id="OLN22064.1"/>
    </source>
</evidence>
<dbReference type="AlphaFoldDB" id="A0A1Q8Q3Z1"/>
<name>A0A1Q8Q3Z1_9BACI</name>